<dbReference type="RefSeq" id="WP_086578861.1">
    <property type="nucleotide sequence ID" value="NZ_NGFP01000376.1"/>
</dbReference>
<evidence type="ECO:0000313" key="4">
    <source>
        <dbReference type="Proteomes" id="UP000194761"/>
    </source>
</evidence>
<evidence type="ECO:0000313" key="3">
    <source>
        <dbReference type="EMBL" id="OUC81616.1"/>
    </source>
</evidence>
<dbReference type="EMBL" id="NGFP01000376">
    <property type="protein sequence ID" value="OUC81616.1"/>
    <property type="molecule type" value="Genomic_DNA"/>
</dbReference>
<keyword evidence="4" id="KW-1185">Reference proteome</keyword>
<dbReference type="InterPro" id="IPR011256">
    <property type="entry name" value="Reg_factor_effector_dom_sf"/>
</dbReference>
<reference evidence="3 4" key="1">
    <citation type="submission" date="2017-05" db="EMBL/GenBank/DDBJ databases">
        <title>Biotechnological potential of actinobacteria isolated from South African environments.</title>
        <authorList>
            <person name="Le Roes-Hill M."/>
            <person name="Prins A."/>
            <person name="Durrell K.A."/>
        </authorList>
    </citation>
    <scope>NUCLEOTIDE SEQUENCE [LARGE SCALE GENOMIC DNA]</scope>
    <source>
        <strain evidence="3">M26</strain>
    </source>
</reference>
<comment type="caution">
    <text evidence="3">The sequence shown here is derived from an EMBL/GenBank/DDBJ whole genome shotgun (WGS) entry which is preliminary data.</text>
</comment>
<name>A0A243QI27_9ACTN</name>
<accession>A0A243QI27</accession>
<proteinExistence type="predicted"/>
<dbReference type="AlphaFoldDB" id="A0A243QI27"/>
<organism evidence="3 4">
    <name type="scientific">Streptosporangium minutum</name>
    <dbReference type="NCBI Taxonomy" id="569862"/>
    <lineage>
        <taxon>Bacteria</taxon>
        <taxon>Bacillati</taxon>
        <taxon>Actinomycetota</taxon>
        <taxon>Actinomycetes</taxon>
        <taxon>Streptosporangiales</taxon>
        <taxon>Streptosporangiaceae</taxon>
        <taxon>Streptosporangium</taxon>
    </lineage>
</organism>
<sequence length="161" mass="17686">MTVESIEVRQRAPQPVVSVRATVPVAELTGAQGESLLALWDHLRRHDVRPAGPPFVRYHTFTETETDLETGIPVADAAVGEGRVAAGELPGGSAAVTWHIGPHDSLAKAYGRLETWLGEDDREPDGAAWEVYHWIDPTERPDPATWPDPSAWRTELVQPLK</sequence>
<evidence type="ECO:0000259" key="2">
    <source>
        <dbReference type="SMART" id="SM00871"/>
    </source>
</evidence>
<dbReference type="SUPFAM" id="SSF55136">
    <property type="entry name" value="Probable bacterial effector-binding domain"/>
    <property type="match status" value="1"/>
</dbReference>
<dbReference type="Pfam" id="PF06445">
    <property type="entry name" value="GyrI-like"/>
    <property type="match status" value="1"/>
</dbReference>
<feature type="region of interest" description="Disordered" evidence="1">
    <location>
        <begin position="138"/>
        <end position="161"/>
    </location>
</feature>
<evidence type="ECO:0000256" key="1">
    <source>
        <dbReference type="SAM" id="MobiDB-lite"/>
    </source>
</evidence>
<protein>
    <recommendedName>
        <fullName evidence="2">AraC effector-binding domain-containing protein</fullName>
    </recommendedName>
</protein>
<dbReference type="SMART" id="SM00871">
    <property type="entry name" value="AraC_E_bind"/>
    <property type="match status" value="1"/>
</dbReference>
<dbReference type="InterPro" id="IPR010499">
    <property type="entry name" value="AraC_E-bd"/>
</dbReference>
<dbReference type="Proteomes" id="UP000194761">
    <property type="component" value="Unassembled WGS sequence"/>
</dbReference>
<feature type="domain" description="AraC effector-binding" evidence="2">
    <location>
        <begin position="4"/>
        <end position="161"/>
    </location>
</feature>
<dbReference type="InterPro" id="IPR029442">
    <property type="entry name" value="GyrI-like"/>
</dbReference>
<dbReference type="Gene3D" id="3.20.80.10">
    <property type="entry name" value="Regulatory factor, effector binding domain"/>
    <property type="match status" value="1"/>
</dbReference>
<gene>
    <name evidence="3" type="ORF">CA984_41790</name>
</gene>